<accession>A0ABW4KPY7</accession>
<dbReference type="InterPro" id="IPR036249">
    <property type="entry name" value="Thioredoxin-like_sf"/>
</dbReference>
<dbReference type="Pfam" id="PF01323">
    <property type="entry name" value="DSBA"/>
    <property type="match status" value="1"/>
</dbReference>
<dbReference type="Proteomes" id="UP001597304">
    <property type="component" value="Unassembled WGS sequence"/>
</dbReference>
<keyword evidence="3" id="KW-1185">Reference proteome</keyword>
<dbReference type="EMBL" id="JBHUEJ010000012">
    <property type="protein sequence ID" value="MFD1709942.1"/>
    <property type="molecule type" value="Genomic_DNA"/>
</dbReference>
<proteinExistence type="predicted"/>
<evidence type="ECO:0000259" key="1">
    <source>
        <dbReference type="Pfam" id="PF01323"/>
    </source>
</evidence>
<dbReference type="SUPFAM" id="SSF52833">
    <property type="entry name" value="Thioredoxin-like"/>
    <property type="match status" value="1"/>
</dbReference>
<reference evidence="3" key="1">
    <citation type="journal article" date="2019" name="Int. J. Syst. Evol. Microbiol.">
        <title>The Global Catalogue of Microorganisms (GCM) 10K type strain sequencing project: providing services to taxonomists for standard genome sequencing and annotation.</title>
        <authorList>
            <consortium name="The Broad Institute Genomics Platform"/>
            <consortium name="The Broad Institute Genome Sequencing Center for Infectious Disease"/>
            <person name="Wu L."/>
            <person name="Ma J."/>
        </authorList>
    </citation>
    <scope>NUCLEOTIDE SEQUENCE [LARGE SCALE GENOMIC DNA]</scope>
    <source>
        <strain evidence="3">LMG 29247</strain>
    </source>
</reference>
<dbReference type="CDD" id="cd03024">
    <property type="entry name" value="DsbA_FrnE"/>
    <property type="match status" value="1"/>
</dbReference>
<sequence length="217" mass="23342">MPTPLKIDFVSDVACPWCAVGLASLQQALANSADAVQATLHFQPFELNPDMAPGGEDIDEHLQRKYGGTPEQFAKNRAAITERGAAVGFAFNPAGRGRIYNTFNAHHLLHWAGLQGEAQQLALKRALLEAYHGRGEAVEQDDVLLDAVARAGLDVAQAREVLASNAYADDVRQAEAFWQQAGIQSVPAVVINDRHLISGGQPPEVFEQALRQIAAGV</sequence>
<gene>
    <name evidence="2" type="ORF">ACFSF0_04955</name>
</gene>
<dbReference type="RefSeq" id="WP_147914538.1">
    <property type="nucleotide sequence ID" value="NZ_JBHUEJ010000012.1"/>
</dbReference>
<dbReference type="Gene3D" id="3.40.30.10">
    <property type="entry name" value="Glutaredoxin"/>
    <property type="match status" value="1"/>
</dbReference>
<comment type="caution">
    <text evidence="2">The sequence shown here is derived from an EMBL/GenBank/DDBJ whole genome shotgun (WGS) entry which is preliminary data.</text>
</comment>
<dbReference type="InterPro" id="IPR001853">
    <property type="entry name" value="DSBA-like_thioredoxin_dom"/>
</dbReference>
<name>A0ABW4KPY7_9BURK</name>
<dbReference type="PANTHER" id="PTHR13887">
    <property type="entry name" value="GLUTATHIONE S-TRANSFERASE KAPPA"/>
    <property type="match status" value="1"/>
</dbReference>
<protein>
    <submittedName>
        <fullName evidence="2">DsbA family oxidoreductase</fullName>
    </submittedName>
</protein>
<organism evidence="2 3">
    <name type="scientific">Ottowia flava</name>
    <dbReference type="NCBI Taxonomy" id="2675430"/>
    <lineage>
        <taxon>Bacteria</taxon>
        <taxon>Pseudomonadati</taxon>
        <taxon>Pseudomonadota</taxon>
        <taxon>Betaproteobacteria</taxon>
        <taxon>Burkholderiales</taxon>
        <taxon>Comamonadaceae</taxon>
        <taxon>Ottowia</taxon>
    </lineage>
</organism>
<evidence type="ECO:0000313" key="2">
    <source>
        <dbReference type="EMBL" id="MFD1709942.1"/>
    </source>
</evidence>
<feature type="domain" description="DSBA-like thioredoxin" evidence="1">
    <location>
        <begin position="7"/>
        <end position="210"/>
    </location>
</feature>
<evidence type="ECO:0000313" key="3">
    <source>
        <dbReference type="Proteomes" id="UP001597304"/>
    </source>
</evidence>
<dbReference type="PANTHER" id="PTHR13887:SF41">
    <property type="entry name" value="THIOREDOXIN SUPERFAMILY PROTEIN"/>
    <property type="match status" value="1"/>
</dbReference>